<dbReference type="EC" id="3.4.21.105" evidence="4"/>
<comment type="caution">
    <text evidence="11">Lacks conserved residue(s) required for the propagation of feature annotation.</text>
</comment>
<evidence type="ECO:0000256" key="4">
    <source>
        <dbReference type="ARBA" id="ARBA00013039"/>
    </source>
</evidence>
<dbReference type="GO" id="GO:0006508">
    <property type="term" value="P:proteolysis"/>
    <property type="evidence" value="ECO:0007669"/>
    <property type="project" value="UniProtKB-KW"/>
</dbReference>
<feature type="domain" description="Peptidase S54 rhomboid" evidence="13">
    <location>
        <begin position="221"/>
        <end position="368"/>
    </location>
</feature>
<comment type="similarity">
    <text evidence="3 11">Belongs to the peptidase S54 family.</text>
</comment>
<evidence type="ECO:0000256" key="6">
    <source>
        <dbReference type="ARBA" id="ARBA00022692"/>
    </source>
</evidence>
<accession>A0A7S1FRV7</accession>
<evidence type="ECO:0000256" key="3">
    <source>
        <dbReference type="ARBA" id="ARBA00009045"/>
    </source>
</evidence>
<dbReference type="Gene3D" id="1.20.1540.10">
    <property type="entry name" value="Rhomboid-like"/>
    <property type="match status" value="1"/>
</dbReference>
<dbReference type="EMBL" id="HBFR01018395">
    <property type="protein sequence ID" value="CAD8886169.1"/>
    <property type="molecule type" value="Transcribed_RNA"/>
</dbReference>
<feature type="region of interest" description="Disordered" evidence="12">
    <location>
        <begin position="65"/>
        <end position="129"/>
    </location>
</feature>
<keyword evidence="6 11" id="KW-0812">Transmembrane</keyword>
<evidence type="ECO:0000256" key="7">
    <source>
        <dbReference type="ARBA" id="ARBA00022801"/>
    </source>
</evidence>
<evidence type="ECO:0000259" key="13">
    <source>
        <dbReference type="Pfam" id="PF01694"/>
    </source>
</evidence>
<evidence type="ECO:0000256" key="2">
    <source>
        <dbReference type="ARBA" id="ARBA00004141"/>
    </source>
</evidence>
<evidence type="ECO:0000256" key="10">
    <source>
        <dbReference type="ARBA" id="ARBA00023136"/>
    </source>
</evidence>
<comment type="catalytic activity">
    <reaction evidence="1 11">
        <text>Cleaves type-1 transmembrane domains using a catalytic dyad composed of serine and histidine that are contributed by different transmembrane domains.</text>
        <dbReference type="EC" id="3.4.21.105"/>
    </reaction>
</comment>
<comment type="function">
    <text evidence="11">Serine protease involved in intramembrane proteolysis.</text>
</comment>
<dbReference type="InterPro" id="IPR022764">
    <property type="entry name" value="Peptidase_S54_rhomboid_dom"/>
</dbReference>
<dbReference type="Pfam" id="PF01694">
    <property type="entry name" value="Rhomboid"/>
    <property type="match status" value="1"/>
</dbReference>
<dbReference type="InterPro" id="IPR035952">
    <property type="entry name" value="Rhomboid-like_sf"/>
</dbReference>
<sequence>MPKNKRKSMASSDYFLESGQDKRSGDTSDVVKTIENVEKPRKRDLIAARLKEVILKPNPIVMKRREELRRKRVKRSQTGNSYSDDSHNRNSNRRNIHPQHHRNLSSWNDSDQSSDVSSHSSYYESSLDGDEAGWEENRKALHDKKEKKRSLRNLPKIYIVQQRYGVFATTFGIAQILILTVMVVYCGLAPILNPMINPMVGPYPDVLSYWGAKNTYLIINKGEWWRLLTPILLHVGVLHIFVNVTIQMLRGVLFEREWGSLHWVIIYLVSGAEGNLLSAIYFPNTLSVGSSGAMCGLFGAKLAEIVCRTFEKTNTGQKKLAYRIRKDQCKEAIFLILAVAAFCLSPMIDWASHLGGLVGGVFIGFALFGPSCYYCAFAIIFTLGGWAVTTFFFSFGIKYLSTQVEADEDLGDFCTYFTEYITEYRDIDDYQCVCKTWGSVFGVSDNDY</sequence>
<dbReference type="AlphaFoldDB" id="A0A7S1FRV7"/>
<evidence type="ECO:0000313" key="14">
    <source>
        <dbReference type="EMBL" id="CAD8886169.1"/>
    </source>
</evidence>
<evidence type="ECO:0000256" key="12">
    <source>
        <dbReference type="SAM" id="MobiDB-lite"/>
    </source>
</evidence>
<feature type="region of interest" description="Disordered" evidence="12">
    <location>
        <begin position="1"/>
        <end position="30"/>
    </location>
</feature>
<feature type="compositionally biased region" description="Low complexity" evidence="12">
    <location>
        <begin position="105"/>
        <end position="126"/>
    </location>
</feature>
<evidence type="ECO:0000256" key="8">
    <source>
        <dbReference type="ARBA" id="ARBA00022825"/>
    </source>
</evidence>
<evidence type="ECO:0000256" key="5">
    <source>
        <dbReference type="ARBA" id="ARBA00022670"/>
    </source>
</evidence>
<dbReference type="PANTHER" id="PTHR22936:SF69">
    <property type="entry name" value="RHOMBOID-LIKE PROTEIN"/>
    <property type="match status" value="1"/>
</dbReference>
<organism evidence="14">
    <name type="scientific">Corethron hystrix</name>
    <dbReference type="NCBI Taxonomy" id="216773"/>
    <lineage>
        <taxon>Eukaryota</taxon>
        <taxon>Sar</taxon>
        <taxon>Stramenopiles</taxon>
        <taxon>Ochrophyta</taxon>
        <taxon>Bacillariophyta</taxon>
        <taxon>Coscinodiscophyceae</taxon>
        <taxon>Corethrophycidae</taxon>
        <taxon>Corethrales</taxon>
        <taxon>Corethraceae</taxon>
        <taxon>Corethron</taxon>
    </lineage>
</organism>
<name>A0A7S1FRV7_9STRA</name>
<feature type="transmembrane region" description="Helical" evidence="11">
    <location>
        <begin position="360"/>
        <end position="393"/>
    </location>
</feature>
<gene>
    <name evidence="14" type="ORF">CHYS00102_LOCUS13367</name>
</gene>
<comment type="subcellular location">
    <subcellularLocation>
        <location evidence="2 11">Membrane</location>
        <topology evidence="2 11">Multi-pass membrane protein</topology>
    </subcellularLocation>
</comment>
<reference evidence="14" key="1">
    <citation type="submission" date="2021-01" db="EMBL/GenBank/DDBJ databases">
        <authorList>
            <person name="Corre E."/>
            <person name="Pelletier E."/>
            <person name="Niang G."/>
            <person name="Scheremetjew M."/>
            <person name="Finn R."/>
            <person name="Kale V."/>
            <person name="Holt S."/>
            <person name="Cochrane G."/>
            <person name="Meng A."/>
            <person name="Brown T."/>
            <person name="Cohen L."/>
        </authorList>
    </citation>
    <scope>NUCLEOTIDE SEQUENCE</scope>
    <source>
        <strain evidence="14">308</strain>
    </source>
</reference>
<dbReference type="GO" id="GO:0004252">
    <property type="term" value="F:serine-type endopeptidase activity"/>
    <property type="evidence" value="ECO:0007669"/>
    <property type="project" value="InterPro"/>
</dbReference>
<keyword evidence="10 11" id="KW-0472">Membrane</keyword>
<keyword evidence="9 11" id="KW-1133">Transmembrane helix</keyword>
<feature type="transmembrane region" description="Helical" evidence="11">
    <location>
        <begin position="164"/>
        <end position="192"/>
    </location>
</feature>
<dbReference type="PANTHER" id="PTHR22936">
    <property type="entry name" value="RHOMBOID-RELATED"/>
    <property type="match status" value="1"/>
</dbReference>
<keyword evidence="7 11" id="KW-0378">Hydrolase</keyword>
<feature type="transmembrane region" description="Helical" evidence="11">
    <location>
        <begin position="231"/>
        <end position="249"/>
    </location>
</feature>
<protein>
    <recommendedName>
        <fullName evidence="4">rhomboid protease</fullName>
        <ecNumber evidence="4">3.4.21.105</ecNumber>
    </recommendedName>
</protein>
<dbReference type="InterPro" id="IPR002610">
    <property type="entry name" value="Peptidase_S54_rhomboid-like"/>
</dbReference>
<feature type="transmembrane region" description="Helical" evidence="11">
    <location>
        <begin position="331"/>
        <end position="348"/>
    </location>
</feature>
<evidence type="ECO:0000256" key="11">
    <source>
        <dbReference type="RuleBase" id="RU362115"/>
    </source>
</evidence>
<dbReference type="SUPFAM" id="SSF144091">
    <property type="entry name" value="Rhomboid-like"/>
    <property type="match status" value="1"/>
</dbReference>
<keyword evidence="8 11" id="KW-0720">Serine protease</keyword>
<evidence type="ECO:0000256" key="1">
    <source>
        <dbReference type="ARBA" id="ARBA00000156"/>
    </source>
</evidence>
<dbReference type="GO" id="GO:0016020">
    <property type="term" value="C:membrane"/>
    <property type="evidence" value="ECO:0007669"/>
    <property type="project" value="UniProtKB-SubCell"/>
</dbReference>
<keyword evidence="5 11" id="KW-0645">Protease</keyword>
<feature type="compositionally biased region" description="Basic residues" evidence="12">
    <location>
        <begin position="90"/>
        <end position="103"/>
    </location>
</feature>
<proteinExistence type="inferred from homology"/>
<evidence type="ECO:0000256" key="9">
    <source>
        <dbReference type="ARBA" id="ARBA00022989"/>
    </source>
</evidence>